<dbReference type="Proteomes" id="UP001347796">
    <property type="component" value="Unassembled WGS sequence"/>
</dbReference>
<accession>A0AAN8IXC1</accession>
<organism evidence="1 2">
    <name type="scientific">Patella caerulea</name>
    <name type="common">Rayed Mediterranean limpet</name>
    <dbReference type="NCBI Taxonomy" id="87958"/>
    <lineage>
        <taxon>Eukaryota</taxon>
        <taxon>Metazoa</taxon>
        <taxon>Spiralia</taxon>
        <taxon>Lophotrochozoa</taxon>
        <taxon>Mollusca</taxon>
        <taxon>Gastropoda</taxon>
        <taxon>Patellogastropoda</taxon>
        <taxon>Patelloidea</taxon>
        <taxon>Patellidae</taxon>
        <taxon>Patella</taxon>
    </lineage>
</organism>
<dbReference type="PANTHER" id="PTHR14095:SF0">
    <property type="entry name" value="MIP22305P"/>
    <property type="match status" value="1"/>
</dbReference>
<evidence type="ECO:0000313" key="2">
    <source>
        <dbReference type="Proteomes" id="UP001347796"/>
    </source>
</evidence>
<proteinExistence type="predicted"/>
<keyword evidence="2" id="KW-1185">Reference proteome</keyword>
<dbReference type="GO" id="GO:0000159">
    <property type="term" value="C:protein phosphatase type 2A complex"/>
    <property type="evidence" value="ECO:0007669"/>
    <property type="project" value="TreeGrafter"/>
</dbReference>
<evidence type="ECO:0000313" key="1">
    <source>
        <dbReference type="EMBL" id="KAK6167177.1"/>
    </source>
</evidence>
<comment type="caution">
    <text evidence="1">The sequence shown here is derived from an EMBL/GenBank/DDBJ whole genome shotgun (WGS) entry which is preliminary data.</text>
</comment>
<sequence>MLDLVRPEVKDRVTLKDLKKCKMADIFFDTFFNLDKFLDHEQRDPFANIRDPETDGPEPSAWEKYAAEEYEILVVEEGANEHDLDEM</sequence>
<dbReference type="EMBL" id="JAZGQO010000018">
    <property type="protein sequence ID" value="KAK6167177.1"/>
    <property type="molecule type" value="Genomic_DNA"/>
</dbReference>
<dbReference type="AlphaFoldDB" id="A0AAN8IXC1"/>
<name>A0AAN8IXC1_PATCE</name>
<dbReference type="Gene3D" id="1.10.238.10">
    <property type="entry name" value="EF-hand"/>
    <property type="match status" value="1"/>
</dbReference>
<protein>
    <submittedName>
        <fullName evidence="1">Uncharacterized protein</fullName>
    </submittedName>
</protein>
<gene>
    <name evidence="1" type="ORF">SNE40_021272</name>
</gene>
<dbReference type="PANTHER" id="PTHR14095">
    <property type="entry name" value="PHOSPHATASE 2A REGULATORY SUBUNIT-RELATED"/>
    <property type="match status" value="1"/>
</dbReference>
<dbReference type="GO" id="GO:0019888">
    <property type="term" value="F:protein phosphatase regulator activity"/>
    <property type="evidence" value="ECO:0007669"/>
    <property type="project" value="TreeGrafter"/>
</dbReference>
<reference evidence="1 2" key="1">
    <citation type="submission" date="2024-01" db="EMBL/GenBank/DDBJ databases">
        <title>The genome of the rayed Mediterranean limpet Patella caerulea (Linnaeus, 1758).</title>
        <authorList>
            <person name="Anh-Thu Weber A."/>
            <person name="Halstead-Nussloch G."/>
        </authorList>
    </citation>
    <scope>NUCLEOTIDE SEQUENCE [LARGE SCALE GENOMIC DNA]</scope>
    <source>
        <strain evidence="1">AATW-2023a</strain>
        <tissue evidence="1">Whole specimen</tissue>
    </source>
</reference>